<protein>
    <submittedName>
        <fullName evidence="3">Flp pilus assembly protein TadG</fullName>
    </submittedName>
</protein>
<keyword evidence="1" id="KW-1133">Transmembrane helix</keyword>
<proteinExistence type="predicted"/>
<organism evidence="3 4">
    <name type="scientific">Diaphorobacter nitroreducens</name>
    <dbReference type="NCBI Taxonomy" id="164759"/>
    <lineage>
        <taxon>Bacteria</taxon>
        <taxon>Pseudomonadati</taxon>
        <taxon>Pseudomonadota</taxon>
        <taxon>Betaproteobacteria</taxon>
        <taxon>Burkholderiales</taxon>
        <taxon>Comamonadaceae</taxon>
        <taxon>Diaphorobacter</taxon>
    </lineage>
</organism>
<evidence type="ECO:0000313" key="3">
    <source>
        <dbReference type="EMBL" id="ROR47946.1"/>
    </source>
</evidence>
<keyword evidence="1" id="KW-0472">Membrane</keyword>
<comment type="caution">
    <text evidence="3">The sequence shown here is derived from an EMBL/GenBank/DDBJ whole genome shotgun (WGS) entry which is preliminary data.</text>
</comment>
<dbReference type="InterPro" id="IPR012495">
    <property type="entry name" value="TadE-like_dom"/>
</dbReference>
<gene>
    <name evidence="3" type="ORF">EDC60_1450</name>
</gene>
<dbReference type="Pfam" id="PF07811">
    <property type="entry name" value="TadE"/>
    <property type="match status" value="1"/>
</dbReference>
<dbReference type="RefSeq" id="WP_123675628.1">
    <property type="nucleotide sequence ID" value="NZ_RJVL01000003.1"/>
</dbReference>
<sequence length="239" mass="26257">MAIAARNTRRPQRQRQRQRGASLTEFVIVGPLAILITFLIIQAGMLYMAKLTLNNATFMAARHGSMANGNAQSIRLSLIKGLVPFYQNAFDTNDVSRLTAAAAKAAVDTSLGNLKLEVLSPSEEAFRVYGIRKGGTTYIPNDNLEFRTSTPMGGASISIRDANILRIKVTYAYELKVPLMQAIVKRVMCPGVADSDVRAWSRPSLLPLGNVSDCIYYLRGRVPIVSFATVQMQSRAERS</sequence>
<name>A0AAX1WVD8_9BURK</name>
<keyword evidence="1" id="KW-0812">Transmembrane</keyword>
<keyword evidence="4" id="KW-1185">Reference proteome</keyword>
<evidence type="ECO:0000259" key="2">
    <source>
        <dbReference type="Pfam" id="PF07811"/>
    </source>
</evidence>
<dbReference type="EMBL" id="RJVL01000003">
    <property type="protein sequence ID" value="ROR47946.1"/>
    <property type="molecule type" value="Genomic_DNA"/>
</dbReference>
<evidence type="ECO:0000256" key="1">
    <source>
        <dbReference type="SAM" id="Phobius"/>
    </source>
</evidence>
<feature type="transmembrane region" description="Helical" evidence="1">
    <location>
        <begin position="21"/>
        <end position="49"/>
    </location>
</feature>
<reference evidence="3 4" key="1">
    <citation type="submission" date="2018-11" db="EMBL/GenBank/DDBJ databases">
        <title>Genomic Encyclopedia of Type Strains, Phase IV (KMG-IV): sequencing the most valuable type-strain genomes for metagenomic binning, comparative biology and taxonomic classification.</title>
        <authorList>
            <person name="Goeker M."/>
        </authorList>
    </citation>
    <scope>NUCLEOTIDE SEQUENCE [LARGE SCALE GENOMIC DNA]</scope>
    <source>
        <strain evidence="3 4">DSM 15985</strain>
    </source>
</reference>
<dbReference type="AlphaFoldDB" id="A0AAX1WVD8"/>
<evidence type="ECO:0000313" key="4">
    <source>
        <dbReference type="Proteomes" id="UP000271868"/>
    </source>
</evidence>
<dbReference type="Proteomes" id="UP000271868">
    <property type="component" value="Unassembled WGS sequence"/>
</dbReference>
<feature type="domain" description="TadE-like" evidence="2">
    <location>
        <begin position="20"/>
        <end position="62"/>
    </location>
</feature>
<accession>A0AAX1WVD8</accession>